<reference evidence="1 2" key="1">
    <citation type="submission" date="2016-11" db="EMBL/GenBank/DDBJ databases">
        <title>Sphingorhabdus sp. LPB0140, isolated from marine environment.</title>
        <authorList>
            <person name="Kim E."/>
            <person name="Yi H."/>
        </authorList>
    </citation>
    <scope>NUCLEOTIDE SEQUENCE [LARGE SCALE GENOMIC DNA]</scope>
    <source>
        <strain evidence="1 2">LPB0140</strain>
    </source>
</reference>
<accession>A0A1L3JAC1</accession>
<dbReference type="AlphaFoldDB" id="A0A1L3JAC1"/>
<proteinExistence type="predicted"/>
<protein>
    <submittedName>
        <fullName evidence="1">Uncharacterized protein</fullName>
    </submittedName>
</protein>
<dbReference type="KEGG" id="sphl:LPB140_03370"/>
<organism evidence="1 2">
    <name type="scientific">Sphingorhabdus lutea</name>
    <dbReference type="NCBI Taxonomy" id="1913578"/>
    <lineage>
        <taxon>Bacteria</taxon>
        <taxon>Pseudomonadati</taxon>
        <taxon>Pseudomonadota</taxon>
        <taxon>Alphaproteobacteria</taxon>
        <taxon>Sphingomonadales</taxon>
        <taxon>Sphingomonadaceae</taxon>
        <taxon>Sphingorhabdus</taxon>
    </lineage>
</organism>
<dbReference type="EMBL" id="CP018154">
    <property type="protein sequence ID" value="APG62013.1"/>
    <property type="molecule type" value="Genomic_DNA"/>
</dbReference>
<sequence>MKLSANGVPDETQELIFRTLKVKYSWTCESVYEDRFRDLFETHGTRSPFYFSFGPIAMQYRQKCTYFGWFKEEPYMTGGQIADKAEFQISMVSQI</sequence>
<gene>
    <name evidence="1" type="ORF">LPB140_03370</name>
</gene>
<evidence type="ECO:0000313" key="1">
    <source>
        <dbReference type="EMBL" id="APG62013.1"/>
    </source>
</evidence>
<name>A0A1L3JAC1_9SPHN</name>
<keyword evidence="2" id="KW-1185">Reference proteome</keyword>
<evidence type="ECO:0000313" key="2">
    <source>
        <dbReference type="Proteomes" id="UP000242561"/>
    </source>
</evidence>
<dbReference type="Proteomes" id="UP000242561">
    <property type="component" value="Chromosome"/>
</dbReference>